<dbReference type="SUPFAM" id="SSF54695">
    <property type="entry name" value="POZ domain"/>
    <property type="match status" value="1"/>
</dbReference>
<accession>A0A1I7UKL9</accession>
<dbReference type="WBParaSite" id="Csp11.Scaffold630.g16907.t1">
    <property type="protein sequence ID" value="Csp11.Scaffold630.g16907.t1"/>
    <property type="gene ID" value="Csp11.Scaffold630.g16907"/>
</dbReference>
<reference evidence="3" key="1">
    <citation type="submission" date="2016-11" db="UniProtKB">
        <authorList>
            <consortium name="WormBaseParasite"/>
        </authorList>
    </citation>
    <scope>IDENTIFICATION</scope>
</reference>
<sequence>MSEEVYDDSLDLLLHDEPSSCDKIKKGLKCVLTSYADDSGFILKWKFDWDDRQILGFTGTIQYSIQATKDQFRGPILINAVTKSVNITEEQENVVIRIDGYYFGRVVSSKYILHPVLVNKNDIYDEIFSESEKNDTVLEVEGKKLHVNKAFLSYHSDFFAALFSSKFKEGSMDVIPIENVTYEHFGMLIGTIHPKSILLTDDMIPELLELADRFLMPSVSRKVEQHLLNYTKIDIQTLIWIGDKYRMASVFRKALKELNSIRKFRKLTVSQHYRDISDKAKAAILDRVANVI</sequence>
<dbReference type="PROSITE" id="PS50097">
    <property type="entry name" value="BTB"/>
    <property type="match status" value="1"/>
</dbReference>
<dbReference type="Proteomes" id="UP000095282">
    <property type="component" value="Unplaced"/>
</dbReference>
<keyword evidence="2" id="KW-1185">Reference proteome</keyword>
<dbReference type="AlphaFoldDB" id="A0A1I7UKL9"/>
<dbReference type="SMART" id="SM00225">
    <property type="entry name" value="BTB"/>
    <property type="match status" value="1"/>
</dbReference>
<dbReference type="PANTHER" id="PTHR22744">
    <property type="entry name" value="HELIX LOOP HELIX PROTEIN 21-RELATED"/>
    <property type="match status" value="1"/>
</dbReference>
<evidence type="ECO:0000313" key="2">
    <source>
        <dbReference type="Proteomes" id="UP000095282"/>
    </source>
</evidence>
<name>A0A1I7UKL9_9PELO</name>
<proteinExistence type="predicted"/>
<dbReference type="STRING" id="1561998.A0A1I7UKL9"/>
<dbReference type="InterPro" id="IPR000210">
    <property type="entry name" value="BTB/POZ_dom"/>
</dbReference>
<dbReference type="Pfam" id="PF00651">
    <property type="entry name" value="BTB"/>
    <property type="match status" value="1"/>
</dbReference>
<evidence type="ECO:0000259" key="1">
    <source>
        <dbReference type="PROSITE" id="PS50097"/>
    </source>
</evidence>
<dbReference type="PANTHER" id="PTHR22744:SF16">
    <property type="entry name" value="BTB DOMAIN-CONTAINING PROTEIN"/>
    <property type="match status" value="1"/>
</dbReference>
<organism evidence="2 3">
    <name type="scientific">Caenorhabditis tropicalis</name>
    <dbReference type="NCBI Taxonomy" id="1561998"/>
    <lineage>
        <taxon>Eukaryota</taxon>
        <taxon>Metazoa</taxon>
        <taxon>Ecdysozoa</taxon>
        <taxon>Nematoda</taxon>
        <taxon>Chromadorea</taxon>
        <taxon>Rhabditida</taxon>
        <taxon>Rhabditina</taxon>
        <taxon>Rhabditomorpha</taxon>
        <taxon>Rhabditoidea</taxon>
        <taxon>Rhabditidae</taxon>
        <taxon>Peloderinae</taxon>
        <taxon>Caenorhabditis</taxon>
    </lineage>
</organism>
<dbReference type="CDD" id="cd18186">
    <property type="entry name" value="BTB_POZ_ZBTB_KLHL-like"/>
    <property type="match status" value="1"/>
</dbReference>
<evidence type="ECO:0000313" key="3">
    <source>
        <dbReference type="WBParaSite" id="Csp11.Scaffold630.g16907.t1"/>
    </source>
</evidence>
<dbReference type="InterPro" id="IPR011333">
    <property type="entry name" value="SKP1/BTB/POZ_sf"/>
</dbReference>
<feature type="domain" description="BTB" evidence="1">
    <location>
        <begin position="134"/>
        <end position="201"/>
    </location>
</feature>
<dbReference type="Gene3D" id="3.30.710.10">
    <property type="entry name" value="Potassium Channel Kv1.1, Chain A"/>
    <property type="match status" value="1"/>
</dbReference>
<protein>
    <submittedName>
        <fullName evidence="3">BTB domain-containing protein</fullName>
    </submittedName>
</protein>